<dbReference type="AlphaFoldDB" id="A0AAQ3B0M0"/>
<dbReference type="PANTHER" id="PTHR45947:SF3">
    <property type="entry name" value="SULFOQUINOVOSYL TRANSFERASE SQD2"/>
    <property type="match status" value="1"/>
</dbReference>
<evidence type="ECO:0000313" key="3">
    <source>
        <dbReference type="Proteomes" id="UP001219537"/>
    </source>
</evidence>
<proteinExistence type="predicted"/>
<dbReference type="EC" id="2.4.-.-" evidence="2"/>
<name>A0AAQ3B0M0_9VIBR</name>
<dbReference type="PANTHER" id="PTHR45947">
    <property type="entry name" value="SULFOQUINOVOSYL TRANSFERASE SQD2"/>
    <property type="match status" value="1"/>
</dbReference>
<reference evidence="2" key="1">
    <citation type="submission" date="2023-02" db="EMBL/GenBank/DDBJ databases">
        <title>Isolation, identification, and genome analysis of Vibrio campbellii in the Penaeus vannamei larvae stage.</title>
        <authorList>
            <person name="Huang T."/>
            <person name="Zhang B."/>
        </authorList>
    </citation>
    <scope>NUCLEOTIDE SEQUENCE</scope>
    <source>
        <strain evidence="2">20220413_1</strain>
    </source>
</reference>
<dbReference type="InterPro" id="IPR028098">
    <property type="entry name" value="Glyco_trans_4-like_N"/>
</dbReference>
<dbReference type="Gene3D" id="3.40.50.2000">
    <property type="entry name" value="Glycogen Phosphorylase B"/>
    <property type="match status" value="2"/>
</dbReference>
<dbReference type="InterPro" id="IPR050194">
    <property type="entry name" value="Glycosyltransferase_grp1"/>
</dbReference>
<sequence>MNKKIKVLHMGCAYYPYQGGSTQRLSALMRECSKNIDFDFYLITKTTSEDKIEDDKYFNEVIRGVNTDKIGFNKFIFNEVKRLRPDIVVTHNSRVLLNWIALYGKLFPNIKIVNEIHSFRDETNTKRLLNKYLYSRVDANIVLSRTANNYLKEKYSCKNSEIVFNGVSMNGFTKKSSKIYDKNSVTFSYIGTFHEWQGVLLLAEAIKGIEDSFLSKHTINIVGDGPHLNNFKEIVKGKNINIFGWMPKSKADQVLYDSDYILAPRLSTTGTETVVPLKVFESIDTCTPIICTPVGGLKEMFEENHAAIFTKDISADSLREIMLQPLDIGLYNDYIKKLESIKHQVPTWRNSANVYLSVFRSLIKFGK</sequence>
<dbReference type="SUPFAM" id="SSF53756">
    <property type="entry name" value="UDP-Glycosyltransferase/glycogen phosphorylase"/>
    <property type="match status" value="1"/>
</dbReference>
<evidence type="ECO:0000313" key="2">
    <source>
        <dbReference type="EMBL" id="WDG08121.1"/>
    </source>
</evidence>
<feature type="domain" description="Glycosyltransferase subfamily 4-like N-terminal" evidence="1">
    <location>
        <begin position="66"/>
        <end position="168"/>
    </location>
</feature>
<keyword evidence="2" id="KW-0808">Transferase</keyword>
<protein>
    <submittedName>
        <fullName evidence="2">Glycosyltransferase</fullName>
        <ecNumber evidence="2">2.4.-.-</ecNumber>
    </submittedName>
</protein>
<dbReference type="EMBL" id="CP117988">
    <property type="protein sequence ID" value="WDG08121.1"/>
    <property type="molecule type" value="Genomic_DNA"/>
</dbReference>
<dbReference type="Pfam" id="PF13439">
    <property type="entry name" value="Glyco_transf_4"/>
    <property type="match status" value="1"/>
</dbReference>
<evidence type="ECO:0000259" key="1">
    <source>
        <dbReference type="Pfam" id="PF13439"/>
    </source>
</evidence>
<organism evidence="2 3">
    <name type="scientific">Vibrio campbellii</name>
    <dbReference type="NCBI Taxonomy" id="680"/>
    <lineage>
        <taxon>Bacteria</taxon>
        <taxon>Pseudomonadati</taxon>
        <taxon>Pseudomonadota</taxon>
        <taxon>Gammaproteobacteria</taxon>
        <taxon>Vibrionales</taxon>
        <taxon>Vibrionaceae</taxon>
        <taxon>Vibrio</taxon>
    </lineage>
</organism>
<dbReference type="RefSeq" id="WP_274290617.1">
    <property type="nucleotide sequence ID" value="NZ_CP117988.1"/>
</dbReference>
<dbReference type="Proteomes" id="UP001219537">
    <property type="component" value="Chromosome 1"/>
</dbReference>
<dbReference type="Pfam" id="PF13692">
    <property type="entry name" value="Glyco_trans_1_4"/>
    <property type="match status" value="1"/>
</dbReference>
<dbReference type="GO" id="GO:0016757">
    <property type="term" value="F:glycosyltransferase activity"/>
    <property type="evidence" value="ECO:0007669"/>
    <property type="project" value="UniProtKB-KW"/>
</dbReference>
<accession>A0AAQ3B0M0</accession>
<keyword evidence="2" id="KW-0328">Glycosyltransferase</keyword>
<gene>
    <name evidence="2" type="ORF">PUN50_15580</name>
</gene>